<keyword evidence="2" id="KW-0812">Transmembrane</keyword>
<proteinExistence type="predicted"/>
<name>A0A9X1UDJ2_9BRAD</name>
<gene>
    <name evidence="3" type="ORF">L6654_30980</name>
</gene>
<evidence type="ECO:0000256" key="2">
    <source>
        <dbReference type="SAM" id="Phobius"/>
    </source>
</evidence>
<feature type="region of interest" description="Disordered" evidence="1">
    <location>
        <begin position="1"/>
        <end position="30"/>
    </location>
</feature>
<comment type="caution">
    <text evidence="3">The sequence shown here is derived from an EMBL/GenBank/DDBJ whole genome shotgun (WGS) entry which is preliminary data.</text>
</comment>
<dbReference type="AlphaFoldDB" id="A0A9X1UDJ2"/>
<protein>
    <submittedName>
        <fullName evidence="3">Uncharacterized protein</fullName>
    </submittedName>
</protein>
<dbReference type="RefSeq" id="WP_237891579.1">
    <property type="nucleotide sequence ID" value="NZ_JAKLTY010000025.1"/>
</dbReference>
<accession>A0A9X1UDJ2</accession>
<dbReference type="EMBL" id="JAKLTY010000025">
    <property type="protein sequence ID" value="MCG2631063.1"/>
    <property type="molecule type" value="Genomic_DNA"/>
</dbReference>
<keyword evidence="2" id="KW-1133">Transmembrane helix</keyword>
<evidence type="ECO:0000313" key="4">
    <source>
        <dbReference type="Proteomes" id="UP001139054"/>
    </source>
</evidence>
<sequence>MDYFSEDSAHVTKPLSPNEPGAGSTQEDRITHRRWAKAVLAFYATLFFAGAIAIGLHQSMTPSGGMEQHATLRADNRSAH</sequence>
<keyword evidence="2" id="KW-0472">Membrane</keyword>
<feature type="transmembrane region" description="Helical" evidence="2">
    <location>
        <begin position="38"/>
        <end position="56"/>
    </location>
</feature>
<evidence type="ECO:0000256" key="1">
    <source>
        <dbReference type="SAM" id="MobiDB-lite"/>
    </source>
</evidence>
<dbReference type="Proteomes" id="UP001139054">
    <property type="component" value="Unassembled WGS sequence"/>
</dbReference>
<evidence type="ECO:0000313" key="3">
    <source>
        <dbReference type="EMBL" id="MCG2631063.1"/>
    </source>
</evidence>
<reference evidence="3" key="1">
    <citation type="submission" date="2022-01" db="EMBL/GenBank/DDBJ databases">
        <title>Genome sequnece data of strain Bradyrhizobium sp. nov.</title>
        <authorList>
            <person name="Zhang J."/>
        </authorList>
    </citation>
    <scope>NUCLEOTIDE SEQUENCE</scope>
    <source>
        <strain evidence="3">WYCCWR 13023</strain>
    </source>
</reference>
<organism evidence="3 4">
    <name type="scientific">Bradyrhizobium zhengyangense</name>
    <dbReference type="NCBI Taxonomy" id="2911009"/>
    <lineage>
        <taxon>Bacteria</taxon>
        <taxon>Pseudomonadati</taxon>
        <taxon>Pseudomonadota</taxon>
        <taxon>Alphaproteobacteria</taxon>
        <taxon>Hyphomicrobiales</taxon>
        <taxon>Nitrobacteraceae</taxon>
        <taxon>Bradyrhizobium</taxon>
    </lineage>
</organism>